<keyword evidence="3 9" id="KW-0963">Cytoplasm</keyword>
<dbReference type="PIRSF" id="PIRSF000804">
    <property type="entry name" value="DNA_pol_III_b"/>
    <property type="match status" value="1"/>
</dbReference>
<dbReference type="PANTHER" id="PTHR30478:SF0">
    <property type="entry name" value="BETA SLIDING CLAMP"/>
    <property type="match status" value="1"/>
</dbReference>
<name>A0ABU0SFW0_9ACTN</name>
<dbReference type="GO" id="GO:0003887">
    <property type="term" value="F:DNA-directed DNA polymerase activity"/>
    <property type="evidence" value="ECO:0007669"/>
    <property type="project" value="UniProtKB-EC"/>
</dbReference>
<evidence type="ECO:0000256" key="2">
    <source>
        <dbReference type="ARBA" id="ARBA00010752"/>
    </source>
</evidence>
<feature type="domain" description="DNA polymerase III beta sliding clamp C-terminal" evidence="12">
    <location>
        <begin position="251"/>
        <end position="374"/>
    </location>
</feature>
<feature type="domain" description="DNA polymerase III beta sliding clamp central" evidence="11">
    <location>
        <begin position="126"/>
        <end position="246"/>
    </location>
</feature>
<evidence type="ECO:0000256" key="8">
    <source>
        <dbReference type="ARBA" id="ARBA00023125"/>
    </source>
</evidence>
<keyword evidence="6 9" id="KW-0235">DNA replication</keyword>
<comment type="subunit">
    <text evidence="9">Forms a ring-shaped head-to-tail homodimer around DNA.</text>
</comment>
<dbReference type="NCBIfam" id="TIGR00663">
    <property type="entry name" value="dnan"/>
    <property type="match status" value="1"/>
</dbReference>
<dbReference type="RefSeq" id="WP_307517299.1">
    <property type="nucleotide sequence ID" value="NZ_JAUSZI010000001.1"/>
</dbReference>
<keyword evidence="4 9" id="KW-0808">Transferase</keyword>
<dbReference type="SUPFAM" id="SSF55979">
    <property type="entry name" value="DNA clamp"/>
    <property type="match status" value="3"/>
</dbReference>
<reference evidence="13 14" key="1">
    <citation type="submission" date="2023-07" db="EMBL/GenBank/DDBJ databases">
        <title>Comparative genomics of wheat-associated soil bacteria to identify genetic determinants of phenazine resistance.</title>
        <authorList>
            <person name="Mouncey N."/>
        </authorList>
    </citation>
    <scope>NUCLEOTIDE SEQUENCE [LARGE SCALE GENOMIC DNA]</scope>
    <source>
        <strain evidence="13 14">V2I4</strain>
    </source>
</reference>
<keyword evidence="14" id="KW-1185">Reference proteome</keyword>
<dbReference type="Gene3D" id="3.10.150.10">
    <property type="entry name" value="DNA Polymerase III, subunit A, domain 2"/>
    <property type="match status" value="3"/>
</dbReference>
<dbReference type="Pfam" id="PF02768">
    <property type="entry name" value="DNA_pol3_beta_3"/>
    <property type="match status" value="1"/>
</dbReference>
<feature type="domain" description="DNA polymerase III beta sliding clamp N-terminal" evidence="10">
    <location>
        <begin position="1"/>
        <end position="117"/>
    </location>
</feature>
<evidence type="ECO:0000259" key="11">
    <source>
        <dbReference type="Pfam" id="PF02767"/>
    </source>
</evidence>
<evidence type="ECO:0000256" key="3">
    <source>
        <dbReference type="ARBA" id="ARBA00022490"/>
    </source>
</evidence>
<evidence type="ECO:0000256" key="1">
    <source>
        <dbReference type="ARBA" id="ARBA00004496"/>
    </source>
</evidence>
<dbReference type="Proteomes" id="UP001230328">
    <property type="component" value="Unassembled WGS sequence"/>
</dbReference>
<evidence type="ECO:0000256" key="7">
    <source>
        <dbReference type="ARBA" id="ARBA00022932"/>
    </source>
</evidence>
<comment type="similarity">
    <text evidence="2 9">Belongs to the beta sliding clamp family.</text>
</comment>
<dbReference type="InterPro" id="IPR022635">
    <property type="entry name" value="DNA_polIII_beta_C"/>
</dbReference>
<evidence type="ECO:0000313" key="14">
    <source>
        <dbReference type="Proteomes" id="UP001230328"/>
    </source>
</evidence>
<evidence type="ECO:0000256" key="6">
    <source>
        <dbReference type="ARBA" id="ARBA00022705"/>
    </source>
</evidence>
<dbReference type="Pfam" id="PF02767">
    <property type="entry name" value="DNA_pol3_beta_2"/>
    <property type="match status" value="1"/>
</dbReference>
<dbReference type="InterPro" id="IPR001001">
    <property type="entry name" value="DNA_polIII_beta"/>
</dbReference>
<evidence type="ECO:0000313" key="13">
    <source>
        <dbReference type="EMBL" id="MDQ1022446.1"/>
    </source>
</evidence>
<evidence type="ECO:0000256" key="4">
    <source>
        <dbReference type="ARBA" id="ARBA00022679"/>
    </source>
</evidence>
<dbReference type="Pfam" id="PF00712">
    <property type="entry name" value="DNA_pol3_beta"/>
    <property type="match status" value="1"/>
</dbReference>
<keyword evidence="8" id="KW-0238">DNA-binding</keyword>
<accession>A0ABU0SFW0</accession>
<dbReference type="PANTHER" id="PTHR30478">
    <property type="entry name" value="DNA POLYMERASE III SUBUNIT BETA"/>
    <property type="match status" value="1"/>
</dbReference>
<dbReference type="InterPro" id="IPR022634">
    <property type="entry name" value="DNA_polIII_beta_N"/>
</dbReference>
<dbReference type="InterPro" id="IPR022637">
    <property type="entry name" value="DNA_polIII_beta_cen"/>
</dbReference>
<comment type="caution">
    <text evidence="13">The sequence shown here is derived from an EMBL/GenBank/DDBJ whole genome shotgun (WGS) entry which is preliminary data.</text>
</comment>
<dbReference type="SMART" id="SM00480">
    <property type="entry name" value="POL3Bc"/>
    <property type="match status" value="1"/>
</dbReference>
<evidence type="ECO:0000256" key="5">
    <source>
        <dbReference type="ARBA" id="ARBA00022695"/>
    </source>
</evidence>
<dbReference type="EMBL" id="JAUSZI010000001">
    <property type="protein sequence ID" value="MDQ1022446.1"/>
    <property type="molecule type" value="Genomic_DNA"/>
</dbReference>
<evidence type="ECO:0000259" key="12">
    <source>
        <dbReference type="Pfam" id="PF02768"/>
    </source>
</evidence>
<sequence>MQFTVDHTDLAAAVSYAAQSLPARPPVPVLAGLLLDAAEDTLRISGFDYETSTDITVAATVAEPGRALVSGRLLADIAARVRGVVQFELAGPRLILSAGSARFTLPTLPIEEYPQLPQPGPASGTLSGGTFAEAVSQVACAASNDTAVPSLAGISLGHDQDAGTLTLTATDRYRFAVRTISWKHCNLDADHTALAPGKDLLDAAKAAAEAATLDLTLAGTPGASGLFTLRDAHHTTTLRGLEGSLPAYSALFPSEFAHTATVDIAPLKEAVQRVALVATGNTPVRLTFTTDGTLVLEAGTSDEAQAVDNVTTALEGGDLNIAFNPGFLIDGLNALTTEAAEAVDFHFTSSVKPAILRGHGSDDQGLRYALMPVRLTG</sequence>
<evidence type="ECO:0000259" key="10">
    <source>
        <dbReference type="Pfam" id="PF00712"/>
    </source>
</evidence>
<gene>
    <name evidence="13" type="ORF">QF035_000028</name>
</gene>
<dbReference type="InterPro" id="IPR046938">
    <property type="entry name" value="DNA_clamp_sf"/>
</dbReference>
<comment type="function">
    <text evidence="9">Confers DNA tethering and processivity to DNA polymerases and other proteins. Acts as a clamp, forming a ring around DNA (a reaction catalyzed by the clamp-loading complex) which diffuses in an ATP-independent manner freely and bidirectionally along dsDNA. Initially characterized for its ability to contact the catalytic subunit of DNA polymerase III (Pol III), a complex, multichain enzyme responsible for most of the replicative synthesis in bacteria; Pol III exhibits 3'-5' exonuclease proofreading activity. The beta chain is required for initiation of replication as well as for processivity of DNA replication.</text>
</comment>
<comment type="subcellular location">
    <subcellularLocation>
        <location evidence="1 9">Cytoplasm</location>
    </subcellularLocation>
</comment>
<organism evidence="13 14">
    <name type="scientific">Streptomyces umbrinus</name>
    <dbReference type="NCBI Taxonomy" id="67370"/>
    <lineage>
        <taxon>Bacteria</taxon>
        <taxon>Bacillati</taxon>
        <taxon>Actinomycetota</taxon>
        <taxon>Actinomycetes</taxon>
        <taxon>Kitasatosporales</taxon>
        <taxon>Streptomycetaceae</taxon>
        <taxon>Streptomyces</taxon>
        <taxon>Streptomyces phaeochromogenes group</taxon>
    </lineage>
</organism>
<keyword evidence="7 9" id="KW-0239">DNA-directed DNA polymerase</keyword>
<keyword evidence="5 9" id="KW-0548">Nucleotidyltransferase</keyword>
<proteinExistence type="inferred from homology"/>
<protein>
    <recommendedName>
        <fullName evidence="9">Beta sliding clamp</fullName>
    </recommendedName>
</protein>
<evidence type="ECO:0000256" key="9">
    <source>
        <dbReference type="PIRNR" id="PIRNR000804"/>
    </source>
</evidence>